<dbReference type="EMBL" id="JAAVUP010000002">
    <property type="protein sequence ID" value="NKE17234.1"/>
    <property type="molecule type" value="Genomic_DNA"/>
</dbReference>
<reference evidence="4" key="3">
    <citation type="journal article" date="2021" name="Syst. Appl. Microbiol.">
        <title>Roseomonas hellenica sp. nov., isolated from roots of wild-growing Alkanna tinctoria.</title>
        <authorList>
            <person name="Rat A."/>
            <person name="Naranjo H.D."/>
            <person name="Lebbe L."/>
            <person name="Cnockaert M."/>
            <person name="Krigas N."/>
            <person name="Grigoriadou K."/>
            <person name="Maloupa E."/>
            <person name="Willems A."/>
        </authorList>
    </citation>
    <scope>NUCLEOTIDE SEQUENCE</scope>
    <source>
        <strain evidence="4">LMG 31161</strain>
    </source>
</reference>
<evidence type="ECO:0000313" key="5">
    <source>
        <dbReference type="EMBL" id="NKE17234.1"/>
    </source>
</evidence>
<name>A0A9X9WEJ6_9PROT</name>
<keyword evidence="2" id="KW-0812">Transmembrane</keyword>
<evidence type="ECO:0000313" key="4">
    <source>
        <dbReference type="EMBL" id="MBR0658756.1"/>
    </source>
</evidence>
<protein>
    <submittedName>
        <fullName evidence="4">Pilus assembly protein</fullName>
    </submittedName>
</protein>
<dbReference type="RefSeq" id="WP_168041098.1">
    <property type="nucleotide sequence ID" value="NZ_JAAEDK010000010.1"/>
</dbReference>
<keyword evidence="6" id="KW-1185">Reference proteome</keyword>
<keyword evidence="2" id="KW-1133">Transmembrane helix</keyword>
<evidence type="ECO:0000256" key="2">
    <source>
        <dbReference type="SAM" id="Phobius"/>
    </source>
</evidence>
<reference evidence="4" key="1">
    <citation type="submission" date="2020-01" db="EMBL/GenBank/DDBJ databases">
        <authorList>
            <person name="Rat A."/>
        </authorList>
    </citation>
    <scope>NUCLEOTIDE SEQUENCE</scope>
    <source>
        <strain evidence="4">LMG 31161</strain>
    </source>
</reference>
<evidence type="ECO:0000259" key="3">
    <source>
        <dbReference type="Pfam" id="PF07811"/>
    </source>
</evidence>
<dbReference type="AlphaFoldDB" id="A0A9X9WEJ6"/>
<dbReference type="InterPro" id="IPR012495">
    <property type="entry name" value="TadE-like_dom"/>
</dbReference>
<proteinExistence type="predicted"/>
<feature type="transmembrane region" description="Helical" evidence="2">
    <location>
        <begin position="29"/>
        <end position="50"/>
    </location>
</feature>
<keyword evidence="2" id="KW-0472">Membrane</keyword>
<evidence type="ECO:0000256" key="1">
    <source>
        <dbReference type="SAM" id="MobiDB-lite"/>
    </source>
</evidence>
<dbReference type="Proteomes" id="UP001138708">
    <property type="component" value="Unassembled WGS sequence"/>
</dbReference>
<dbReference type="Proteomes" id="UP000746741">
    <property type="component" value="Unassembled WGS sequence"/>
</dbReference>
<organism evidence="4 7">
    <name type="scientific">Neoroseomonas oryzicola</name>
    <dbReference type="NCBI Taxonomy" id="535904"/>
    <lineage>
        <taxon>Bacteria</taxon>
        <taxon>Pseudomonadati</taxon>
        <taxon>Pseudomonadota</taxon>
        <taxon>Alphaproteobacteria</taxon>
        <taxon>Acetobacterales</taxon>
        <taxon>Acetobacteraceae</taxon>
        <taxon>Neoroseomonas</taxon>
    </lineage>
</organism>
<sequence length="190" mass="20207">MPPAPHRPFPHGPADTASRRARRNARRRGTAATQFAIIAFPLFVLLMGVMEAAWQLATGAGLDHAALRASRYGMTGANTPPSWQTQGQGQNLPTCRSNNIRWLITRSTGWLIRDNADLTIATAAWGGVGGAGSGSGTSGAGAGGQIVSYTITYRQPFVTGGIARLLWGTDGFTHRAFLMVKNEPFDNVPC</sequence>
<feature type="compositionally biased region" description="Pro residues" evidence="1">
    <location>
        <begin position="1"/>
        <end position="11"/>
    </location>
</feature>
<comment type="caution">
    <text evidence="4">The sequence shown here is derived from an EMBL/GenBank/DDBJ whole genome shotgun (WGS) entry which is preliminary data.</text>
</comment>
<reference evidence="5 6" key="2">
    <citation type="submission" date="2020-02" db="EMBL/GenBank/DDBJ databases">
        <authorList>
            <person name="Sun Q."/>
            <person name="Inoue M."/>
        </authorList>
    </citation>
    <scope>NUCLEOTIDE SEQUENCE [LARGE SCALE GENOMIC DNA]</scope>
    <source>
        <strain evidence="5 6">KCTC 22478</strain>
    </source>
</reference>
<feature type="domain" description="TadE-like" evidence="3">
    <location>
        <begin position="29"/>
        <end position="71"/>
    </location>
</feature>
<accession>A0A9X9WEJ6</accession>
<feature type="region of interest" description="Disordered" evidence="1">
    <location>
        <begin position="1"/>
        <end position="26"/>
    </location>
</feature>
<dbReference type="Pfam" id="PF07811">
    <property type="entry name" value="TadE"/>
    <property type="match status" value="1"/>
</dbReference>
<evidence type="ECO:0000313" key="6">
    <source>
        <dbReference type="Proteomes" id="UP000746741"/>
    </source>
</evidence>
<gene>
    <name evidence="5" type="ORF">GWK15_09795</name>
    <name evidence="4" type="ORF">GXW75_05820</name>
</gene>
<dbReference type="EMBL" id="JAAEDK010000010">
    <property type="protein sequence ID" value="MBR0658756.1"/>
    <property type="molecule type" value="Genomic_DNA"/>
</dbReference>
<evidence type="ECO:0000313" key="7">
    <source>
        <dbReference type="Proteomes" id="UP001138708"/>
    </source>
</evidence>